<sequence>MATRSRDAAPIGFYVGGCQFSGSAATEDRG</sequence>
<accession>A0A0A9A5L2</accession>
<evidence type="ECO:0000313" key="1">
    <source>
        <dbReference type="EMBL" id="JAD45198.1"/>
    </source>
</evidence>
<organism evidence="1">
    <name type="scientific">Arundo donax</name>
    <name type="common">Giant reed</name>
    <name type="synonym">Donax arundinaceus</name>
    <dbReference type="NCBI Taxonomy" id="35708"/>
    <lineage>
        <taxon>Eukaryota</taxon>
        <taxon>Viridiplantae</taxon>
        <taxon>Streptophyta</taxon>
        <taxon>Embryophyta</taxon>
        <taxon>Tracheophyta</taxon>
        <taxon>Spermatophyta</taxon>
        <taxon>Magnoliopsida</taxon>
        <taxon>Liliopsida</taxon>
        <taxon>Poales</taxon>
        <taxon>Poaceae</taxon>
        <taxon>PACMAD clade</taxon>
        <taxon>Arundinoideae</taxon>
        <taxon>Arundineae</taxon>
        <taxon>Arundo</taxon>
    </lineage>
</organism>
<name>A0A0A9A5L2_ARUDO</name>
<dbReference type="EMBL" id="GBRH01252697">
    <property type="protein sequence ID" value="JAD45198.1"/>
    <property type="molecule type" value="Transcribed_RNA"/>
</dbReference>
<proteinExistence type="predicted"/>
<reference evidence="1" key="1">
    <citation type="submission" date="2014-09" db="EMBL/GenBank/DDBJ databases">
        <authorList>
            <person name="Magalhaes I.L.F."/>
            <person name="Oliveira U."/>
            <person name="Santos F.R."/>
            <person name="Vidigal T.H.D.A."/>
            <person name="Brescovit A.D."/>
            <person name="Santos A.J."/>
        </authorList>
    </citation>
    <scope>NUCLEOTIDE SEQUENCE</scope>
    <source>
        <tissue evidence="1">Shoot tissue taken approximately 20 cm above the soil surface</tissue>
    </source>
</reference>
<reference evidence="1" key="2">
    <citation type="journal article" date="2015" name="Data Brief">
        <title>Shoot transcriptome of the giant reed, Arundo donax.</title>
        <authorList>
            <person name="Barrero R.A."/>
            <person name="Guerrero F.D."/>
            <person name="Moolhuijzen P."/>
            <person name="Goolsby J.A."/>
            <person name="Tidwell J."/>
            <person name="Bellgard S.E."/>
            <person name="Bellgard M.I."/>
        </authorList>
    </citation>
    <scope>NUCLEOTIDE SEQUENCE</scope>
    <source>
        <tissue evidence="1">Shoot tissue taken approximately 20 cm above the soil surface</tissue>
    </source>
</reference>
<dbReference type="AlphaFoldDB" id="A0A0A9A5L2"/>
<protein>
    <submittedName>
        <fullName evidence="1">Uncharacterized protein</fullName>
    </submittedName>
</protein>